<sequence>MDEYISIDKLIKQAKSKGVNFGSGDPYNRLRYYTKIGWLSHMVRKADKKGNIKGHYPAWSVDRLILIENLKSEGYTNEEISEKLKTKNKIESFLMAVSSPEIRKQVVIYLTLIAVSITLASELGFIHLGKSKSQIMTVSDISQQTQIIQNGTSFVPKNQSKVFITAEGIKANSKVYVSFNQDYTPASRYWVSQIKPQEGFELTLDTPVSYNSEFSWWLTQ</sequence>
<evidence type="ECO:0000313" key="3">
    <source>
        <dbReference type="EMBL" id="NMB91951.1"/>
    </source>
</evidence>
<protein>
    <submittedName>
        <fullName evidence="3">MerR family transcriptional regulator</fullName>
    </submittedName>
</protein>
<keyword evidence="1" id="KW-0472">Membrane</keyword>
<feature type="transmembrane region" description="Helical" evidence="1">
    <location>
        <begin position="106"/>
        <end position="126"/>
    </location>
</feature>
<evidence type="ECO:0000256" key="1">
    <source>
        <dbReference type="SAM" id="Phobius"/>
    </source>
</evidence>
<dbReference type="Gene3D" id="1.10.1660.10">
    <property type="match status" value="1"/>
</dbReference>
<dbReference type="InterPro" id="IPR000551">
    <property type="entry name" value="MerR-type_HTH_dom"/>
</dbReference>
<reference evidence="3 4" key="1">
    <citation type="journal article" date="2020" name="Biotechnol. Biofuels">
        <title>New insights from the biogas microbiome by comprehensive genome-resolved metagenomics of nearly 1600 species originating from multiple anaerobic digesters.</title>
        <authorList>
            <person name="Campanaro S."/>
            <person name="Treu L."/>
            <person name="Rodriguez-R L.M."/>
            <person name="Kovalovszki A."/>
            <person name="Ziels R.M."/>
            <person name="Maus I."/>
            <person name="Zhu X."/>
            <person name="Kougias P.G."/>
            <person name="Basile A."/>
            <person name="Luo G."/>
            <person name="Schluter A."/>
            <person name="Konstantinidis K.T."/>
            <person name="Angelidaki I."/>
        </authorList>
    </citation>
    <scope>NUCLEOTIDE SEQUENCE [LARGE SCALE GENOMIC DNA]</scope>
    <source>
        <strain evidence="3">AS27yjCOA_202</strain>
    </source>
</reference>
<keyword evidence="1" id="KW-0812">Transmembrane</keyword>
<dbReference type="SUPFAM" id="SSF46955">
    <property type="entry name" value="Putative DNA-binding domain"/>
    <property type="match status" value="1"/>
</dbReference>
<evidence type="ECO:0000259" key="2">
    <source>
        <dbReference type="Pfam" id="PF13411"/>
    </source>
</evidence>
<dbReference type="GO" id="GO:0003677">
    <property type="term" value="F:DNA binding"/>
    <property type="evidence" value="ECO:0007669"/>
    <property type="project" value="InterPro"/>
</dbReference>
<organism evidence="3 4">
    <name type="scientific">candidate division WWE3 bacterium</name>
    <dbReference type="NCBI Taxonomy" id="2053526"/>
    <lineage>
        <taxon>Bacteria</taxon>
        <taxon>Katanobacteria</taxon>
    </lineage>
</organism>
<dbReference type="Pfam" id="PF13411">
    <property type="entry name" value="MerR_1"/>
    <property type="match status" value="1"/>
</dbReference>
<comment type="caution">
    <text evidence="3">The sequence shown here is derived from an EMBL/GenBank/DDBJ whole genome shotgun (WGS) entry which is preliminary data.</text>
</comment>
<dbReference type="Proteomes" id="UP000590542">
    <property type="component" value="Unassembled WGS sequence"/>
</dbReference>
<keyword evidence="1" id="KW-1133">Transmembrane helix</keyword>
<dbReference type="EMBL" id="JAAZNV010000013">
    <property type="protein sequence ID" value="NMB91951.1"/>
    <property type="molecule type" value="Genomic_DNA"/>
</dbReference>
<accession>A0A7X9E7K0</accession>
<evidence type="ECO:0000313" key="4">
    <source>
        <dbReference type="Proteomes" id="UP000590542"/>
    </source>
</evidence>
<dbReference type="AlphaFoldDB" id="A0A7X9E7K0"/>
<proteinExistence type="predicted"/>
<dbReference type="GO" id="GO:0006355">
    <property type="term" value="P:regulation of DNA-templated transcription"/>
    <property type="evidence" value="ECO:0007669"/>
    <property type="project" value="InterPro"/>
</dbReference>
<gene>
    <name evidence="3" type="ORF">GYA37_03865</name>
</gene>
<feature type="domain" description="HTH merR-type" evidence="2">
    <location>
        <begin position="26"/>
        <end position="85"/>
    </location>
</feature>
<name>A0A7X9E7K0_UNCKA</name>
<dbReference type="InterPro" id="IPR009061">
    <property type="entry name" value="DNA-bd_dom_put_sf"/>
</dbReference>